<dbReference type="InterPro" id="IPR019614">
    <property type="entry name" value="SAM-dep_methyl-trfase"/>
</dbReference>
<keyword evidence="3 9" id="KW-0489">Methyltransferase</keyword>
<organism evidence="9 10">
    <name type="scientific">Neolewinella litorea</name>
    <dbReference type="NCBI Taxonomy" id="2562452"/>
    <lineage>
        <taxon>Bacteria</taxon>
        <taxon>Pseudomonadati</taxon>
        <taxon>Bacteroidota</taxon>
        <taxon>Saprospiria</taxon>
        <taxon>Saprospirales</taxon>
        <taxon>Lewinellaceae</taxon>
        <taxon>Neolewinella</taxon>
    </lineage>
</organism>
<dbReference type="Gene3D" id="3.40.50.150">
    <property type="entry name" value="Vaccinia Virus protein VP39"/>
    <property type="match status" value="1"/>
</dbReference>
<dbReference type="InterPro" id="IPR015947">
    <property type="entry name" value="PUA-like_sf"/>
</dbReference>
<evidence type="ECO:0000313" key="9">
    <source>
        <dbReference type="EMBL" id="THH40086.1"/>
    </source>
</evidence>
<dbReference type="GO" id="GO:0008168">
    <property type="term" value="F:methyltransferase activity"/>
    <property type="evidence" value="ECO:0007669"/>
    <property type="project" value="UniProtKB-KW"/>
</dbReference>
<proteinExistence type="inferred from homology"/>
<dbReference type="Proteomes" id="UP000308528">
    <property type="component" value="Unassembled WGS sequence"/>
</dbReference>
<evidence type="ECO:0000256" key="5">
    <source>
        <dbReference type="ARBA" id="ARBA00022691"/>
    </source>
</evidence>
<evidence type="ECO:0000256" key="6">
    <source>
        <dbReference type="ARBA" id="ARBA00038091"/>
    </source>
</evidence>
<keyword evidence="2" id="KW-0963">Cytoplasm</keyword>
<dbReference type="Gene3D" id="2.30.130.10">
    <property type="entry name" value="PUA domain"/>
    <property type="match status" value="1"/>
</dbReference>
<dbReference type="Pfam" id="PF17785">
    <property type="entry name" value="PUA_3"/>
    <property type="match status" value="1"/>
</dbReference>
<dbReference type="GO" id="GO:0005737">
    <property type="term" value="C:cytoplasm"/>
    <property type="evidence" value="ECO:0007669"/>
    <property type="project" value="UniProtKB-SubCell"/>
</dbReference>
<dbReference type="GO" id="GO:0003723">
    <property type="term" value="F:RNA binding"/>
    <property type="evidence" value="ECO:0007669"/>
    <property type="project" value="InterPro"/>
</dbReference>
<dbReference type="OrthoDB" id="9805492at2"/>
<keyword evidence="10" id="KW-1185">Reference proteome</keyword>
<dbReference type="InterPro" id="IPR036974">
    <property type="entry name" value="PUA_sf"/>
</dbReference>
<dbReference type="SUPFAM" id="SSF53335">
    <property type="entry name" value="S-adenosyl-L-methionine-dependent methyltransferases"/>
    <property type="match status" value="1"/>
</dbReference>
<dbReference type="GO" id="GO:0032259">
    <property type="term" value="P:methylation"/>
    <property type="evidence" value="ECO:0007669"/>
    <property type="project" value="UniProtKB-KW"/>
</dbReference>
<reference evidence="9 10" key="1">
    <citation type="submission" date="2019-04" db="EMBL/GenBank/DDBJ databases">
        <title>Lewinella litorea sp. nov., isolated from a marine sand.</title>
        <authorList>
            <person name="Yoon J.-H."/>
        </authorList>
    </citation>
    <scope>NUCLEOTIDE SEQUENCE [LARGE SCALE GENOMIC DNA]</scope>
    <source>
        <strain evidence="9 10">HSMS-39</strain>
    </source>
</reference>
<comment type="subcellular location">
    <subcellularLocation>
        <location evidence="1">Cytoplasm</location>
    </subcellularLocation>
</comment>
<accession>A0A4S4NJU5</accession>
<dbReference type="CDD" id="cd02440">
    <property type="entry name" value="AdoMet_MTases"/>
    <property type="match status" value="1"/>
</dbReference>
<evidence type="ECO:0000256" key="2">
    <source>
        <dbReference type="ARBA" id="ARBA00022490"/>
    </source>
</evidence>
<dbReference type="SUPFAM" id="SSF88697">
    <property type="entry name" value="PUA domain-like"/>
    <property type="match status" value="1"/>
</dbReference>
<feature type="domain" description="S-adenosylmethionine-dependent methyltransferase" evidence="7">
    <location>
        <begin position="194"/>
        <end position="377"/>
    </location>
</feature>
<keyword evidence="5" id="KW-0949">S-adenosyl-L-methionine</keyword>
<dbReference type="PANTHER" id="PTHR42873:SF1">
    <property type="entry name" value="S-ADENOSYLMETHIONINE-DEPENDENT METHYLTRANSFERASE DOMAIN-CONTAINING PROTEIN"/>
    <property type="match status" value="1"/>
</dbReference>
<keyword evidence="4 9" id="KW-0808">Transferase</keyword>
<evidence type="ECO:0000313" key="10">
    <source>
        <dbReference type="Proteomes" id="UP000308528"/>
    </source>
</evidence>
<name>A0A4S4NJU5_9BACT</name>
<evidence type="ECO:0000256" key="3">
    <source>
        <dbReference type="ARBA" id="ARBA00022603"/>
    </source>
</evidence>
<evidence type="ECO:0000256" key="1">
    <source>
        <dbReference type="ARBA" id="ARBA00004496"/>
    </source>
</evidence>
<dbReference type="Gene3D" id="3.30.750.80">
    <property type="entry name" value="RNA methyltransferase domain (HRMD) like"/>
    <property type="match status" value="1"/>
</dbReference>
<dbReference type="PANTHER" id="PTHR42873">
    <property type="entry name" value="RIBOSOMAL RNA LARGE SUBUNIT METHYLTRANSFERASE"/>
    <property type="match status" value="1"/>
</dbReference>
<evidence type="ECO:0000259" key="7">
    <source>
        <dbReference type="Pfam" id="PF10672"/>
    </source>
</evidence>
<evidence type="ECO:0000256" key="4">
    <source>
        <dbReference type="ARBA" id="ARBA00022679"/>
    </source>
</evidence>
<comment type="caution">
    <text evidence="9">The sequence shown here is derived from an EMBL/GenBank/DDBJ whole genome shotgun (WGS) entry which is preliminary data.</text>
</comment>
<dbReference type="InterPro" id="IPR029063">
    <property type="entry name" value="SAM-dependent_MTases_sf"/>
</dbReference>
<sequence length="401" mass="44229">MPHPAPTPARLATRLTPQGERILRSGHPWLFDGAVEAVKGEGRPGDLAIVFDRKKDRFLGVGLLDPASPIRIRVLHQGGPVKIDTAFFADRIQAARKLRLPLLKKNTNGYRLIHGENDGLPALVVDVYASVAVVKLYSPIWFPYLDELLPLLQRAAKAETVVLRLARVVDSLGELTDGAVLAGTLPDPEIIFREHNLEFLAHVADGHKTGFFLDHRHNRKRVGELSEGQDVLDVFSYAGGFSVHALAGGAYRVVSLDISAPALEVARRNVALNFGPDPRHEILVGDAFQELEQLARRREEFGVVVVDPPSFAKREKEVRGALDAYRRINTLAVPLVKPGGILMAASCSSRVSNDDFFGTVEKVLKRSGRGYHSLERSFHDVDHPIGFPEGAYLKAAYYRLD</sequence>
<dbReference type="InterPro" id="IPR041532">
    <property type="entry name" value="RlmI-like_PUA"/>
</dbReference>
<feature type="domain" description="RlmI-like PUA" evidence="8">
    <location>
        <begin position="14"/>
        <end position="76"/>
    </location>
</feature>
<protein>
    <submittedName>
        <fullName evidence="9">Class I SAM-dependent rRNA methyltransferase</fullName>
    </submittedName>
</protein>
<dbReference type="Pfam" id="PF10672">
    <property type="entry name" value="Methyltrans_SAM"/>
    <property type="match status" value="1"/>
</dbReference>
<dbReference type="CDD" id="cd11572">
    <property type="entry name" value="RlmI_M_like"/>
    <property type="match status" value="1"/>
</dbReference>
<dbReference type="EMBL" id="SRSF01000003">
    <property type="protein sequence ID" value="THH40086.1"/>
    <property type="molecule type" value="Genomic_DNA"/>
</dbReference>
<comment type="similarity">
    <text evidence="6">Belongs to the methyltransferase superfamily. RlmI family.</text>
</comment>
<dbReference type="PROSITE" id="PS50890">
    <property type="entry name" value="PUA"/>
    <property type="match status" value="1"/>
</dbReference>
<dbReference type="CDD" id="cd21153">
    <property type="entry name" value="PUA_RlmI"/>
    <property type="match status" value="1"/>
</dbReference>
<gene>
    <name evidence="9" type="ORF">E4021_09075</name>
</gene>
<dbReference type="AlphaFoldDB" id="A0A4S4NJU5"/>
<evidence type="ECO:0000259" key="8">
    <source>
        <dbReference type="Pfam" id="PF17785"/>
    </source>
</evidence>